<keyword evidence="5" id="KW-0862">Zinc</keyword>
<organism evidence="11 12">
    <name type="scientific">Meganyctiphanes norvegica</name>
    <name type="common">Northern krill</name>
    <name type="synonym">Thysanopoda norvegica</name>
    <dbReference type="NCBI Taxonomy" id="48144"/>
    <lineage>
        <taxon>Eukaryota</taxon>
        <taxon>Metazoa</taxon>
        <taxon>Ecdysozoa</taxon>
        <taxon>Arthropoda</taxon>
        <taxon>Crustacea</taxon>
        <taxon>Multicrustacea</taxon>
        <taxon>Malacostraca</taxon>
        <taxon>Eumalacostraca</taxon>
        <taxon>Eucarida</taxon>
        <taxon>Euphausiacea</taxon>
        <taxon>Euphausiidae</taxon>
        <taxon>Meganyctiphanes</taxon>
    </lineage>
</organism>
<evidence type="ECO:0000256" key="1">
    <source>
        <dbReference type="ARBA" id="ARBA00004123"/>
    </source>
</evidence>
<dbReference type="SMART" id="SM00355">
    <property type="entry name" value="ZnF_C2H2"/>
    <property type="match status" value="1"/>
</dbReference>
<keyword evidence="12" id="KW-1185">Reference proteome</keyword>
<reference evidence="11 12" key="1">
    <citation type="submission" date="2024-05" db="EMBL/GenBank/DDBJ databases">
        <authorList>
            <person name="Wallberg A."/>
        </authorList>
    </citation>
    <scope>NUCLEOTIDE SEQUENCE [LARGE SCALE GENOMIC DNA]</scope>
</reference>
<gene>
    <name evidence="11" type="ORF">MNOR_LOCUS41541</name>
</gene>
<dbReference type="Proteomes" id="UP001497623">
    <property type="component" value="Unassembled WGS sequence"/>
</dbReference>
<feature type="non-terminal residue" evidence="11">
    <location>
        <position position="102"/>
    </location>
</feature>
<evidence type="ECO:0000256" key="6">
    <source>
        <dbReference type="ARBA" id="ARBA00023015"/>
    </source>
</evidence>
<keyword evidence="4 9" id="KW-0863">Zinc-finger</keyword>
<sequence length="102" mass="11653">MMNRSSEADHTLCSTTVSTDINMMVKEEIEVYDEPVLSQDVQVSVKQEWESNQCDTSNPLNGFLIRHQMIHTGKTPYQCNQCDKAFSQKGNLIIHHRTHSGE</sequence>
<dbReference type="AlphaFoldDB" id="A0AAV2SU72"/>
<dbReference type="EMBL" id="CAXKWB010157600">
    <property type="protein sequence ID" value="CAL4249236.1"/>
    <property type="molecule type" value="Genomic_DNA"/>
</dbReference>
<dbReference type="FunFam" id="3.30.160.60:FF:000012">
    <property type="entry name" value="RB-associated KRAB zinc finger protein-like"/>
    <property type="match status" value="1"/>
</dbReference>
<dbReference type="GO" id="GO:0005634">
    <property type="term" value="C:nucleus"/>
    <property type="evidence" value="ECO:0007669"/>
    <property type="project" value="UniProtKB-SubCell"/>
</dbReference>
<dbReference type="Gene3D" id="3.30.160.60">
    <property type="entry name" value="Classic Zinc Finger"/>
    <property type="match status" value="1"/>
</dbReference>
<feature type="domain" description="C2H2-type" evidence="10">
    <location>
        <begin position="77"/>
        <end position="102"/>
    </location>
</feature>
<evidence type="ECO:0000256" key="9">
    <source>
        <dbReference type="PROSITE-ProRule" id="PRU00042"/>
    </source>
</evidence>
<dbReference type="InterPro" id="IPR050826">
    <property type="entry name" value="Krueppel_C2H2_ZnFinger"/>
</dbReference>
<evidence type="ECO:0000313" key="11">
    <source>
        <dbReference type="EMBL" id="CAL4249236.1"/>
    </source>
</evidence>
<evidence type="ECO:0000256" key="3">
    <source>
        <dbReference type="ARBA" id="ARBA00022737"/>
    </source>
</evidence>
<evidence type="ECO:0000256" key="8">
    <source>
        <dbReference type="ARBA" id="ARBA00023242"/>
    </source>
</evidence>
<dbReference type="SUPFAM" id="SSF57667">
    <property type="entry name" value="beta-beta-alpha zinc fingers"/>
    <property type="match status" value="1"/>
</dbReference>
<name>A0AAV2SU72_MEGNR</name>
<comment type="caution">
    <text evidence="11">The sequence shown here is derived from an EMBL/GenBank/DDBJ whole genome shotgun (WGS) entry which is preliminary data.</text>
</comment>
<proteinExistence type="predicted"/>
<keyword evidence="8" id="KW-0539">Nucleus</keyword>
<evidence type="ECO:0000259" key="10">
    <source>
        <dbReference type="PROSITE" id="PS50157"/>
    </source>
</evidence>
<dbReference type="PROSITE" id="PS50157">
    <property type="entry name" value="ZINC_FINGER_C2H2_2"/>
    <property type="match status" value="1"/>
</dbReference>
<dbReference type="InterPro" id="IPR036236">
    <property type="entry name" value="Znf_C2H2_sf"/>
</dbReference>
<keyword evidence="7" id="KW-0804">Transcription</keyword>
<dbReference type="PANTHER" id="PTHR24377">
    <property type="entry name" value="IP01015P-RELATED"/>
    <property type="match status" value="1"/>
</dbReference>
<evidence type="ECO:0000256" key="2">
    <source>
        <dbReference type="ARBA" id="ARBA00022723"/>
    </source>
</evidence>
<keyword evidence="2" id="KW-0479">Metal-binding</keyword>
<dbReference type="Pfam" id="PF00096">
    <property type="entry name" value="zf-C2H2"/>
    <property type="match status" value="1"/>
</dbReference>
<dbReference type="GO" id="GO:0008270">
    <property type="term" value="F:zinc ion binding"/>
    <property type="evidence" value="ECO:0007669"/>
    <property type="project" value="UniProtKB-KW"/>
</dbReference>
<keyword evidence="6" id="KW-0805">Transcription regulation</keyword>
<accession>A0AAV2SU72</accession>
<evidence type="ECO:0000256" key="7">
    <source>
        <dbReference type="ARBA" id="ARBA00023163"/>
    </source>
</evidence>
<evidence type="ECO:0000313" key="12">
    <source>
        <dbReference type="Proteomes" id="UP001497623"/>
    </source>
</evidence>
<evidence type="ECO:0000256" key="4">
    <source>
        <dbReference type="ARBA" id="ARBA00022771"/>
    </source>
</evidence>
<protein>
    <recommendedName>
        <fullName evidence="10">C2H2-type domain-containing protein</fullName>
    </recommendedName>
</protein>
<keyword evidence="3" id="KW-0677">Repeat</keyword>
<evidence type="ECO:0000256" key="5">
    <source>
        <dbReference type="ARBA" id="ARBA00022833"/>
    </source>
</evidence>
<dbReference type="InterPro" id="IPR013087">
    <property type="entry name" value="Znf_C2H2_type"/>
</dbReference>
<comment type="subcellular location">
    <subcellularLocation>
        <location evidence="1">Nucleus</location>
    </subcellularLocation>
</comment>
<dbReference type="PROSITE" id="PS00028">
    <property type="entry name" value="ZINC_FINGER_C2H2_1"/>
    <property type="match status" value="1"/>
</dbReference>